<dbReference type="InterPro" id="IPR001878">
    <property type="entry name" value="Znf_CCHC"/>
</dbReference>
<comment type="caution">
    <text evidence="6">The sequence shown here is derived from an EMBL/GenBank/DDBJ whole genome shotgun (WGS) entry which is preliminary data.</text>
</comment>
<feature type="region of interest" description="Disordered" evidence="3">
    <location>
        <begin position="18"/>
        <end position="53"/>
    </location>
</feature>
<dbReference type="SMART" id="SM00343">
    <property type="entry name" value="ZnF_C2HC"/>
    <property type="match status" value="1"/>
</dbReference>
<reference evidence="6 7" key="1">
    <citation type="submission" date="2019-02" db="EMBL/GenBank/DDBJ databases">
        <title>Genome sequencing of the rare red list fungi Phellinidium pouzarii.</title>
        <authorList>
            <person name="Buettner E."/>
            <person name="Kellner H."/>
        </authorList>
    </citation>
    <scope>NUCLEOTIDE SEQUENCE [LARGE SCALE GENOMIC DNA]</scope>
    <source>
        <strain evidence="6 7">DSM 108285</strain>
    </source>
</reference>
<evidence type="ECO:0000313" key="6">
    <source>
        <dbReference type="EMBL" id="THH11321.1"/>
    </source>
</evidence>
<keyword evidence="2" id="KW-0863">Zinc-finger</keyword>
<dbReference type="Proteomes" id="UP000308199">
    <property type="component" value="Unassembled WGS sequence"/>
</dbReference>
<keyword evidence="4" id="KW-0472">Membrane</keyword>
<gene>
    <name evidence="6" type="ORF">EW145_g741</name>
</gene>
<proteinExistence type="predicted"/>
<accession>A0A4S4LJ31</accession>
<evidence type="ECO:0000256" key="2">
    <source>
        <dbReference type="PROSITE-ProRule" id="PRU00047"/>
    </source>
</evidence>
<keyword evidence="2" id="KW-0479">Metal-binding</keyword>
<protein>
    <recommendedName>
        <fullName evidence="5">CCHC-type domain-containing protein</fullName>
    </recommendedName>
</protein>
<keyword evidence="2" id="KW-0862">Zinc</keyword>
<evidence type="ECO:0000259" key="5">
    <source>
        <dbReference type="PROSITE" id="PS50158"/>
    </source>
</evidence>
<feature type="compositionally biased region" description="Basic residues" evidence="3">
    <location>
        <begin position="27"/>
        <end position="37"/>
    </location>
</feature>
<keyword evidence="7" id="KW-1185">Reference proteome</keyword>
<dbReference type="Pfam" id="PF00098">
    <property type="entry name" value="zf-CCHC"/>
    <property type="match status" value="1"/>
</dbReference>
<dbReference type="AlphaFoldDB" id="A0A4S4LJ31"/>
<dbReference type="GO" id="GO:0008270">
    <property type="term" value="F:zinc ion binding"/>
    <property type="evidence" value="ECO:0007669"/>
    <property type="project" value="UniProtKB-KW"/>
</dbReference>
<sequence>MNKRQNPITAAHPYRNEANHPYFRGRGGFRGRGRGGTRGRGFSRGGGNQPGSMRNVKCFNCNKFGHTSPDCKVPLTDATKRALDKKKAQEQAKPAVNNPGNTLAIAAPPAAATATANIATTSSATIEELPPTPISGSPLTSTTHFANENSLFDFLGEHGADYDINTMEMDHFDANIQTFGAHSFPSLAEPFKRQVQDAFAESLRVFWLVFTGIGGLGLISSLFMKGLPLHTAIDRDWGLNQEKEKEEASA</sequence>
<dbReference type="GO" id="GO:0003676">
    <property type="term" value="F:nucleic acid binding"/>
    <property type="evidence" value="ECO:0007669"/>
    <property type="project" value="InterPro"/>
</dbReference>
<dbReference type="InterPro" id="IPR036875">
    <property type="entry name" value="Znf_CCHC_sf"/>
</dbReference>
<evidence type="ECO:0000256" key="4">
    <source>
        <dbReference type="SAM" id="Phobius"/>
    </source>
</evidence>
<keyword evidence="4" id="KW-0812">Transmembrane</keyword>
<dbReference type="EMBL" id="SGPK01000016">
    <property type="protein sequence ID" value="THH11321.1"/>
    <property type="molecule type" value="Genomic_DNA"/>
</dbReference>
<keyword evidence="1" id="KW-0507">mRNA processing</keyword>
<keyword evidence="4" id="KW-1133">Transmembrane helix</keyword>
<evidence type="ECO:0000313" key="7">
    <source>
        <dbReference type="Proteomes" id="UP000308199"/>
    </source>
</evidence>
<evidence type="ECO:0000256" key="1">
    <source>
        <dbReference type="ARBA" id="ARBA00022664"/>
    </source>
</evidence>
<dbReference type="OrthoDB" id="3437016at2759"/>
<evidence type="ECO:0000256" key="3">
    <source>
        <dbReference type="SAM" id="MobiDB-lite"/>
    </source>
</evidence>
<dbReference type="GO" id="GO:0006397">
    <property type="term" value="P:mRNA processing"/>
    <property type="evidence" value="ECO:0007669"/>
    <property type="project" value="UniProtKB-KW"/>
</dbReference>
<name>A0A4S4LJ31_9AGAM</name>
<dbReference type="PROSITE" id="PS50158">
    <property type="entry name" value="ZF_CCHC"/>
    <property type="match status" value="1"/>
</dbReference>
<feature type="domain" description="CCHC-type" evidence="5">
    <location>
        <begin position="57"/>
        <end position="72"/>
    </location>
</feature>
<feature type="transmembrane region" description="Helical" evidence="4">
    <location>
        <begin position="205"/>
        <end position="224"/>
    </location>
</feature>
<organism evidence="6 7">
    <name type="scientific">Phellinidium pouzarii</name>
    <dbReference type="NCBI Taxonomy" id="167371"/>
    <lineage>
        <taxon>Eukaryota</taxon>
        <taxon>Fungi</taxon>
        <taxon>Dikarya</taxon>
        <taxon>Basidiomycota</taxon>
        <taxon>Agaricomycotina</taxon>
        <taxon>Agaricomycetes</taxon>
        <taxon>Hymenochaetales</taxon>
        <taxon>Hymenochaetaceae</taxon>
        <taxon>Phellinidium</taxon>
    </lineage>
</organism>
<dbReference type="Gene3D" id="4.10.60.10">
    <property type="entry name" value="Zinc finger, CCHC-type"/>
    <property type="match status" value="1"/>
</dbReference>
<feature type="compositionally biased region" description="Gly residues" evidence="3">
    <location>
        <begin position="38"/>
        <end position="49"/>
    </location>
</feature>
<dbReference type="SUPFAM" id="SSF57756">
    <property type="entry name" value="Retrovirus zinc finger-like domains"/>
    <property type="match status" value="1"/>
</dbReference>